<dbReference type="Pfam" id="PF13966">
    <property type="entry name" value="zf-RVT"/>
    <property type="match status" value="1"/>
</dbReference>
<dbReference type="Proteomes" id="UP001153076">
    <property type="component" value="Unassembled WGS sequence"/>
</dbReference>
<reference evidence="2" key="1">
    <citation type="submission" date="2022-04" db="EMBL/GenBank/DDBJ databases">
        <title>Carnegiea gigantea Genome sequencing and assembly v2.</title>
        <authorList>
            <person name="Copetti D."/>
            <person name="Sanderson M.J."/>
            <person name="Burquez A."/>
            <person name="Wojciechowski M.F."/>
        </authorList>
    </citation>
    <scope>NUCLEOTIDE SEQUENCE</scope>
    <source>
        <strain evidence="2">SGP5-SGP5p</strain>
        <tissue evidence="2">Aerial part</tissue>
    </source>
</reference>
<protein>
    <recommendedName>
        <fullName evidence="1">Reverse transcriptase zinc-binding domain-containing protein</fullName>
    </recommendedName>
</protein>
<sequence length="171" mass="19973">MVAMKKDILWVKWAPNDCNWYWKKLLRIKEVFKQPMSDLLGTAGREYKVSKGYLWFLGDQVHQPWSTIVWSKAITPRHTFTTWLFFHQRLPLKTESITSGITSQHGGLFQTPPIFSTLRTLNCPKGFKNITYAVAAATIYHIWNTRNHSIFKGKIIPATVVYHQTRDHIIQ</sequence>
<keyword evidence="3" id="KW-1185">Reference proteome</keyword>
<evidence type="ECO:0000313" key="3">
    <source>
        <dbReference type="Proteomes" id="UP001153076"/>
    </source>
</evidence>
<comment type="caution">
    <text evidence="2">The sequence shown here is derived from an EMBL/GenBank/DDBJ whole genome shotgun (WGS) entry which is preliminary data.</text>
</comment>
<gene>
    <name evidence="2" type="ORF">Cgig2_021844</name>
</gene>
<feature type="domain" description="Reverse transcriptase zinc-binding" evidence="1">
    <location>
        <begin position="47"/>
        <end position="103"/>
    </location>
</feature>
<dbReference type="EMBL" id="JAKOGI010000991">
    <property type="protein sequence ID" value="KAJ8428596.1"/>
    <property type="molecule type" value="Genomic_DNA"/>
</dbReference>
<name>A0A9Q1Q4R4_9CARY</name>
<dbReference type="InterPro" id="IPR026960">
    <property type="entry name" value="RVT-Znf"/>
</dbReference>
<evidence type="ECO:0000313" key="2">
    <source>
        <dbReference type="EMBL" id="KAJ8428596.1"/>
    </source>
</evidence>
<evidence type="ECO:0000259" key="1">
    <source>
        <dbReference type="Pfam" id="PF13966"/>
    </source>
</evidence>
<organism evidence="2 3">
    <name type="scientific">Carnegiea gigantea</name>
    <dbReference type="NCBI Taxonomy" id="171969"/>
    <lineage>
        <taxon>Eukaryota</taxon>
        <taxon>Viridiplantae</taxon>
        <taxon>Streptophyta</taxon>
        <taxon>Embryophyta</taxon>
        <taxon>Tracheophyta</taxon>
        <taxon>Spermatophyta</taxon>
        <taxon>Magnoliopsida</taxon>
        <taxon>eudicotyledons</taxon>
        <taxon>Gunneridae</taxon>
        <taxon>Pentapetalae</taxon>
        <taxon>Caryophyllales</taxon>
        <taxon>Cactineae</taxon>
        <taxon>Cactaceae</taxon>
        <taxon>Cactoideae</taxon>
        <taxon>Echinocereeae</taxon>
        <taxon>Carnegiea</taxon>
    </lineage>
</organism>
<dbReference type="AlphaFoldDB" id="A0A9Q1Q4R4"/>
<accession>A0A9Q1Q4R4</accession>
<proteinExistence type="predicted"/>